<gene>
    <name evidence="1" type="ORF">EVAR_58817_1</name>
</gene>
<proteinExistence type="predicted"/>
<dbReference type="AlphaFoldDB" id="A0A4C1YL67"/>
<sequence>MRTVCNAMYPRNLSYFSACISEDHIHERQSIMERQTNRRAIRKSVVHPSMDTHNSSWLAQPIASEREVTSAFPTSWEEIGYVMGVE</sequence>
<dbReference type="EMBL" id="BGZK01001259">
    <property type="protein sequence ID" value="GBP75724.1"/>
    <property type="molecule type" value="Genomic_DNA"/>
</dbReference>
<accession>A0A4C1YL67</accession>
<reference evidence="1 2" key="1">
    <citation type="journal article" date="2019" name="Commun. Biol.">
        <title>The bagworm genome reveals a unique fibroin gene that provides high tensile strength.</title>
        <authorList>
            <person name="Kono N."/>
            <person name="Nakamura H."/>
            <person name="Ohtoshi R."/>
            <person name="Tomita M."/>
            <person name="Numata K."/>
            <person name="Arakawa K."/>
        </authorList>
    </citation>
    <scope>NUCLEOTIDE SEQUENCE [LARGE SCALE GENOMIC DNA]</scope>
</reference>
<dbReference type="Proteomes" id="UP000299102">
    <property type="component" value="Unassembled WGS sequence"/>
</dbReference>
<comment type="caution">
    <text evidence="1">The sequence shown here is derived from an EMBL/GenBank/DDBJ whole genome shotgun (WGS) entry which is preliminary data.</text>
</comment>
<protein>
    <submittedName>
        <fullName evidence="1">Uncharacterized protein</fullName>
    </submittedName>
</protein>
<keyword evidence="2" id="KW-1185">Reference proteome</keyword>
<evidence type="ECO:0000313" key="2">
    <source>
        <dbReference type="Proteomes" id="UP000299102"/>
    </source>
</evidence>
<name>A0A4C1YL67_EUMVA</name>
<evidence type="ECO:0000313" key="1">
    <source>
        <dbReference type="EMBL" id="GBP75724.1"/>
    </source>
</evidence>
<organism evidence="1 2">
    <name type="scientific">Eumeta variegata</name>
    <name type="common">Bagworm moth</name>
    <name type="synonym">Eumeta japonica</name>
    <dbReference type="NCBI Taxonomy" id="151549"/>
    <lineage>
        <taxon>Eukaryota</taxon>
        <taxon>Metazoa</taxon>
        <taxon>Ecdysozoa</taxon>
        <taxon>Arthropoda</taxon>
        <taxon>Hexapoda</taxon>
        <taxon>Insecta</taxon>
        <taxon>Pterygota</taxon>
        <taxon>Neoptera</taxon>
        <taxon>Endopterygota</taxon>
        <taxon>Lepidoptera</taxon>
        <taxon>Glossata</taxon>
        <taxon>Ditrysia</taxon>
        <taxon>Tineoidea</taxon>
        <taxon>Psychidae</taxon>
        <taxon>Oiketicinae</taxon>
        <taxon>Eumeta</taxon>
    </lineage>
</organism>